<proteinExistence type="predicted"/>
<name>A0A858RF86_9BACT</name>
<evidence type="ECO:0000313" key="2">
    <source>
        <dbReference type="Proteomes" id="UP000501812"/>
    </source>
</evidence>
<keyword evidence="2" id="KW-1185">Reference proteome</keyword>
<protein>
    <submittedName>
        <fullName evidence="1">Uncharacterized protein</fullName>
    </submittedName>
</protein>
<dbReference type="Proteomes" id="UP000501812">
    <property type="component" value="Chromosome"/>
</dbReference>
<dbReference type="RefSeq" id="WP_169453561.1">
    <property type="nucleotide sequence ID" value="NZ_CP051774.1"/>
</dbReference>
<evidence type="ECO:0000313" key="1">
    <source>
        <dbReference type="EMBL" id="QJE95271.1"/>
    </source>
</evidence>
<dbReference type="EMBL" id="CP051774">
    <property type="protein sequence ID" value="QJE95271.1"/>
    <property type="molecule type" value="Genomic_DNA"/>
</dbReference>
<reference evidence="1 2" key="1">
    <citation type="submission" date="2020-04" db="EMBL/GenBank/DDBJ databases">
        <title>Luteolibacter sp. G-1-1-1 isolated from soil.</title>
        <authorList>
            <person name="Dahal R.H."/>
        </authorList>
    </citation>
    <scope>NUCLEOTIDE SEQUENCE [LARGE SCALE GENOMIC DNA]</scope>
    <source>
        <strain evidence="1 2">G-1-1-1</strain>
    </source>
</reference>
<gene>
    <name evidence="1" type="ORF">HHL09_05595</name>
</gene>
<dbReference type="KEGG" id="luo:HHL09_05595"/>
<sequence length="67" mass="7614">MNRHFLHLVDAAQLHLPGHLESNKVYLERLPKHFRGRPPKATLLTCEEIIAVHNIVVRKTDAGASPR</sequence>
<dbReference type="AlphaFoldDB" id="A0A858RF86"/>
<organism evidence="1 2">
    <name type="scientific">Luteolibacter luteus</name>
    <dbReference type="NCBI Taxonomy" id="2728835"/>
    <lineage>
        <taxon>Bacteria</taxon>
        <taxon>Pseudomonadati</taxon>
        <taxon>Verrucomicrobiota</taxon>
        <taxon>Verrucomicrobiia</taxon>
        <taxon>Verrucomicrobiales</taxon>
        <taxon>Verrucomicrobiaceae</taxon>
        <taxon>Luteolibacter</taxon>
    </lineage>
</organism>
<accession>A0A858RF86</accession>